<gene>
    <name evidence="8" type="ORF">LX70_01966</name>
</gene>
<dbReference type="EMBL" id="PVEP01000003">
    <property type="protein sequence ID" value="PQV57107.1"/>
    <property type="molecule type" value="Genomic_DNA"/>
</dbReference>
<dbReference type="PANTHER" id="PTHR30065">
    <property type="entry name" value="FLAGELLAR BIOSYNTHETIC PROTEIN FLIR"/>
    <property type="match status" value="1"/>
</dbReference>
<proteinExistence type="inferred from homology"/>
<evidence type="ECO:0000256" key="7">
    <source>
        <dbReference type="SAM" id="Phobius"/>
    </source>
</evidence>
<keyword evidence="9" id="KW-1185">Reference proteome</keyword>
<name>A0A2S8S8F6_9RHOB</name>
<dbReference type="OrthoDB" id="9779817at2"/>
<dbReference type="PRINTS" id="PR00953">
    <property type="entry name" value="TYPE3IMRPROT"/>
</dbReference>
<organism evidence="8 9">
    <name type="scientific">Albidovulum denitrificans</name>
    <dbReference type="NCBI Taxonomy" id="404881"/>
    <lineage>
        <taxon>Bacteria</taxon>
        <taxon>Pseudomonadati</taxon>
        <taxon>Pseudomonadota</taxon>
        <taxon>Alphaproteobacteria</taxon>
        <taxon>Rhodobacterales</taxon>
        <taxon>Paracoccaceae</taxon>
        <taxon>Albidovulum</taxon>
    </lineage>
</organism>
<keyword evidence="8" id="KW-0966">Cell projection</keyword>
<feature type="transmembrane region" description="Helical" evidence="7">
    <location>
        <begin position="208"/>
        <end position="238"/>
    </location>
</feature>
<evidence type="ECO:0000256" key="5">
    <source>
        <dbReference type="ARBA" id="ARBA00022989"/>
    </source>
</evidence>
<evidence type="ECO:0000256" key="2">
    <source>
        <dbReference type="ARBA" id="ARBA00009772"/>
    </source>
</evidence>
<dbReference type="InterPro" id="IPR002010">
    <property type="entry name" value="T3SS_IM_R"/>
</dbReference>
<keyword evidence="6 7" id="KW-0472">Membrane</keyword>
<keyword evidence="8" id="KW-0969">Cilium</keyword>
<keyword evidence="8" id="KW-0282">Flagellum</keyword>
<keyword evidence="3" id="KW-1003">Cell membrane</keyword>
<evidence type="ECO:0000256" key="6">
    <source>
        <dbReference type="ARBA" id="ARBA00023136"/>
    </source>
</evidence>
<comment type="caution">
    <text evidence="8">The sequence shown here is derived from an EMBL/GenBank/DDBJ whole genome shotgun (WGS) entry which is preliminary data.</text>
</comment>
<comment type="subcellular location">
    <subcellularLocation>
        <location evidence="1">Cell membrane</location>
        <topology evidence="1">Multi-pass membrane protein</topology>
    </subcellularLocation>
</comment>
<sequence>MTGLLQDVAQFAGAAWLSFAVVFLRVGAAMALLPGFGERAVPPRVRLAVAIAFTLIVTPAVATGGQDISFLKALGTETVAGLLIGISLRLLIHALEMAGTIAAQSTSLAQLFPGAVEPMPVISHLLVWGALSLAMMAGLHIRVCELFVASYDVLPMGRLPDAATVKDWGIGQITASFSLAIRIAAPFFAISFLYNVALGIINRAMPQLMVAFVGAPAISMGAIVLLAICAPVALSIWVDVLGARIADPFGAAP</sequence>
<feature type="transmembrane region" description="Helical" evidence="7">
    <location>
        <begin position="45"/>
        <end position="64"/>
    </location>
</feature>
<keyword evidence="4 7" id="KW-0812">Transmembrane</keyword>
<dbReference type="Pfam" id="PF01311">
    <property type="entry name" value="Bac_export_1"/>
    <property type="match status" value="1"/>
</dbReference>
<dbReference type="GO" id="GO:0006605">
    <property type="term" value="P:protein targeting"/>
    <property type="evidence" value="ECO:0007669"/>
    <property type="project" value="InterPro"/>
</dbReference>
<feature type="transmembrane region" description="Helical" evidence="7">
    <location>
        <begin position="169"/>
        <end position="196"/>
    </location>
</feature>
<feature type="transmembrane region" description="Helical" evidence="7">
    <location>
        <begin position="70"/>
        <end position="92"/>
    </location>
</feature>
<feature type="transmembrane region" description="Helical" evidence="7">
    <location>
        <begin position="12"/>
        <end position="33"/>
    </location>
</feature>
<dbReference type="PANTHER" id="PTHR30065:SF1">
    <property type="entry name" value="SURFACE PRESENTATION OF ANTIGENS PROTEIN SPAR"/>
    <property type="match status" value="1"/>
</dbReference>
<evidence type="ECO:0000256" key="4">
    <source>
        <dbReference type="ARBA" id="ARBA00022692"/>
    </source>
</evidence>
<comment type="similarity">
    <text evidence="2">Belongs to the FliR/MopE/SpaR family.</text>
</comment>
<keyword evidence="5 7" id="KW-1133">Transmembrane helix</keyword>
<accession>A0A2S8S8F6</accession>
<evidence type="ECO:0000313" key="9">
    <source>
        <dbReference type="Proteomes" id="UP000238338"/>
    </source>
</evidence>
<evidence type="ECO:0000256" key="3">
    <source>
        <dbReference type="ARBA" id="ARBA00022475"/>
    </source>
</evidence>
<dbReference type="GO" id="GO:0005886">
    <property type="term" value="C:plasma membrane"/>
    <property type="evidence" value="ECO:0007669"/>
    <property type="project" value="UniProtKB-SubCell"/>
</dbReference>
<evidence type="ECO:0000256" key="1">
    <source>
        <dbReference type="ARBA" id="ARBA00004651"/>
    </source>
</evidence>
<dbReference type="Proteomes" id="UP000238338">
    <property type="component" value="Unassembled WGS sequence"/>
</dbReference>
<protein>
    <submittedName>
        <fullName evidence="8">Flagellar biosynthetic protein FliR</fullName>
    </submittedName>
</protein>
<dbReference type="AlphaFoldDB" id="A0A2S8S8F6"/>
<reference evidence="8 9" key="1">
    <citation type="submission" date="2018-02" db="EMBL/GenBank/DDBJ databases">
        <title>Genomic Encyclopedia of Archaeal and Bacterial Type Strains, Phase II (KMG-II): from individual species to whole genera.</title>
        <authorList>
            <person name="Goeker M."/>
        </authorList>
    </citation>
    <scope>NUCLEOTIDE SEQUENCE [LARGE SCALE GENOMIC DNA]</scope>
    <source>
        <strain evidence="8 9">DSM 18921</strain>
    </source>
</reference>
<dbReference type="RefSeq" id="WP_105514535.1">
    <property type="nucleotide sequence ID" value="NZ_PVEP01000003.1"/>
</dbReference>
<evidence type="ECO:0000313" key="8">
    <source>
        <dbReference type="EMBL" id="PQV57107.1"/>
    </source>
</evidence>